<reference evidence="1 2" key="1">
    <citation type="journal article" date="2004" name="Nat. Biotechnol.">
        <title>The genome sequence of the capnophilic rumen bacterium Mannheimia succiniciproducens.</title>
        <authorList>
            <person name="Hong S.H."/>
            <person name="Kim J.S."/>
            <person name="Lee S.Y."/>
            <person name="In Y.H."/>
            <person name="Choi S.S."/>
            <person name="Rih J.-K."/>
            <person name="Kim C.H."/>
            <person name="Jeong H."/>
            <person name="Hur C.G."/>
            <person name="Kim J.J."/>
        </authorList>
    </citation>
    <scope>NUCLEOTIDE SEQUENCE [LARGE SCALE GENOMIC DNA]</scope>
    <source>
        <strain evidence="2">KCTC 0769BP / MBEL55E</strain>
    </source>
</reference>
<dbReference type="InterPro" id="IPR001544">
    <property type="entry name" value="Aminotrans_IV"/>
</dbReference>
<dbReference type="GO" id="GO:0003824">
    <property type="term" value="F:catalytic activity"/>
    <property type="evidence" value="ECO:0007669"/>
    <property type="project" value="InterPro"/>
</dbReference>
<dbReference type="Pfam" id="PF01063">
    <property type="entry name" value="Aminotran_4"/>
    <property type="match status" value="1"/>
</dbReference>
<dbReference type="Gene3D" id="3.30.470.10">
    <property type="match status" value="1"/>
</dbReference>
<dbReference type="Proteomes" id="UP000000607">
    <property type="component" value="Chromosome"/>
</dbReference>
<accession>Q65QG1</accession>
<sequence>MCRIGIFMDYPLFETVAVERGEILNLDYHQTRYEQALHQYYGRKVLPFNLQEILQKSTALLTLKRSEPLIRCRIDYNDQDYRLQCFAYQRKVFRSFQPVICDHIDYGLKFSDRRIFAELLRQKGKHDEIIIIKQGLVTDCTIGNLLFRKNQQWFTPEAPLLNGTQRAKLLAEKRIQTLNIKRQDIAQFDEIRLINAMNPFSESL</sequence>
<organism evidence="1 2">
    <name type="scientific">Mannheimia succiniciproducens (strain KCTC 0769BP / MBEL55E)</name>
    <dbReference type="NCBI Taxonomy" id="221988"/>
    <lineage>
        <taxon>Bacteria</taxon>
        <taxon>Pseudomonadati</taxon>
        <taxon>Pseudomonadota</taxon>
        <taxon>Gammaproteobacteria</taxon>
        <taxon>Pasteurellales</taxon>
        <taxon>Pasteurellaceae</taxon>
        <taxon>Basfia</taxon>
    </lineage>
</organism>
<keyword evidence="2" id="KW-1185">Reference proteome</keyword>
<dbReference type="STRING" id="221988.MS2192"/>
<dbReference type="SUPFAM" id="SSF56752">
    <property type="entry name" value="D-aminoacid aminotransferase-like PLP-dependent enzymes"/>
    <property type="match status" value="1"/>
</dbReference>
<dbReference type="InterPro" id="IPR036038">
    <property type="entry name" value="Aminotransferase-like"/>
</dbReference>
<dbReference type="InterPro" id="IPR043131">
    <property type="entry name" value="BCAT-like_N"/>
</dbReference>
<dbReference type="KEGG" id="msu:MS2192"/>
<dbReference type="eggNOG" id="COG0115">
    <property type="taxonomic scope" value="Bacteria"/>
</dbReference>
<protein>
    <submittedName>
        <fullName evidence="1">IlvE protein</fullName>
    </submittedName>
</protein>
<name>Q65QG1_MANSM</name>
<dbReference type="Gene3D" id="3.20.10.10">
    <property type="entry name" value="D-amino Acid Aminotransferase, subunit A, domain 2"/>
    <property type="match status" value="1"/>
</dbReference>
<dbReference type="AlphaFoldDB" id="Q65QG1"/>
<evidence type="ECO:0000313" key="1">
    <source>
        <dbReference type="EMBL" id="AAU38799.1"/>
    </source>
</evidence>
<dbReference type="EMBL" id="AE016827">
    <property type="protein sequence ID" value="AAU38799.1"/>
    <property type="molecule type" value="Genomic_DNA"/>
</dbReference>
<proteinExistence type="predicted"/>
<gene>
    <name evidence="1" type="primary">ilvE</name>
    <name evidence="1" type="ordered locus">MS2192</name>
</gene>
<evidence type="ECO:0000313" key="2">
    <source>
        <dbReference type="Proteomes" id="UP000000607"/>
    </source>
</evidence>
<dbReference type="HOGENOM" id="CLU_114524_0_0_6"/>
<dbReference type="InterPro" id="IPR043132">
    <property type="entry name" value="BCAT-like_C"/>
</dbReference>